<evidence type="ECO:0000313" key="9">
    <source>
        <dbReference type="WormBase" id="SRAE_2000523000"/>
    </source>
</evidence>
<sequence>MVSKISLLFFLLLYVTIFISVESRKKIHQVFGVVGRLTCDGFAMEEIKVKAYKVCDHVDKYLNQTYSNHNGVFIISGSIDSSGAIEAKINIYHKCKKGWNICYRKYSFVVPRRFIWRGYKIGRWFRAGQIRMQKRQNWGERDCFN</sequence>
<evidence type="ECO:0000256" key="1">
    <source>
        <dbReference type="ARBA" id="ARBA00004613"/>
    </source>
</evidence>
<dbReference type="CTD" id="36382983"/>
<feature type="chain" id="PRO_5015030905" evidence="5">
    <location>
        <begin position="24"/>
        <end position="145"/>
    </location>
</feature>
<proteinExistence type="inferred from homology"/>
<keyword evidence="7" id="KW-1185">Reference proteome</keyword>
<dbReference type="Proteomes" id="UP000035682">
    <property type="component" value="Unplaced"/>
</dbReference>
<dbReference type="WBParaSite" id="SRAE_2000523000.1">
    <property type="protein sequence ID" value="SRAE_2000523000.1"/>
    <property type="gene ID" value="WBGene00265490"/>
</dbReference>
<dbReference type="EMBL" id="LN609529">
    <property type="protein sequence ID" value="CEF70605.1"/>
    <property type="molecule type" value="Genomic_DNA"/>
</dbReference>
<reference evidence="8" key="2">
    <citation type="submission" date="2020-12" db="UniProtKB">
        <authorList>
            <consortium name="WormBaseParasite"/>
        </authorList>
    </citation>
    <scope>IDENTIFICATION</scope>
</reference>
<dbReference type="AlphaFoldDB" id="A0A090LLK8"/>
<accession>A0A090LLK8</accession>
<dbReference type="Pfam" id="PF01060">
    <property type="entry name" value="TTR-52"/>
    <property type="match status" value="1"/>
</dbReference>
<dbReference type="GO" id="GO:0005576">
    <property type="term" value="C:extracellular region"/>
    <property type="evidence" value="ECO:0007669"/>
    <property type="project" value="UniProtKB-SubCell"/>
</dbReference>
<reference evidence="6 7" key="1">
    <citation type="submission" date="2014-09" db="EMBL/GenBank/DDBJ databases">
        <authorList>
            <person name="Martin A.A."/>
        </authorList>
    </citation>
    <scope>NUCLEOTIDE SEQUENCE</scope>
    <source>
        <strain evidence="7">ED321</strain>
        <strain evidence="6">ED321 Heterogonic</strain>
    </source>
</reference>
<comment type="similarity">
    <text evidence="2">Belongs to the nematode transthyretin-like family.</text>
</comment>
<comment type="subcellular location">
    <subcellularLocation>
        <location evidence="1">Secreted</location>
    </subcellularLocation>
</comment>
<evidence type="ECO:0000256" key="4">
    <source>
        <dbReference type="ARBA" id="ARBA00022729"/>
    </source>
</evidence>
<feature type="signal peptide" evidence="5">
    <location>
        <begin position="1"/>
        <end position="23"/>
    </location>
</feature>
<protein>
    <submittedName>
        <fullName evidence="6 8">Transthyretin-like family-containing protein</fullName>
    </submittedName>
</protein>
<dbReference type="GeneID" id="36382983"/>
<dbReference type="RefSeq" id="XP_024509802.1">
    <property type="nucleotide sequence ID" value="XM_024644220.1"/>
</dbReference>
<evidence type="ECO:0000313" key="7">
    <source>
        <dbReference type="Proteomes" id="UP000035682"/>
    </source>
</evidence>
<keyword evidence="3" id="KW-0964">Secreted</keyword>
<name>A0A090LLK8_STRRB</name>
<evidence type="ECO:0000313" key="6">
    <source>
        <dbReference type="EMBL" id="CEF70605.1"/>
    </source>
</evidence>
<evidence type="ECO:0000313" key="8">
    <source>
        <dbReference type="WBParaSite" id="SRAE_2000523000.1"/>
    </source>
</evidence>
<dbReference type="Gene3D" id="2.60.40.3330">
    <property type="match status" value="1"/>
</dbReference>
<dbReference type="InterPro" id="IPR038479">
    <property type="entry name" value="Transthyretin-like_sf"/>
</dbReference>
<evidence type="ECO:0000256" key="5">
    <source>
        <dbReference type="SAM" id="SignalP"/>
    </source>
</evidence>
<dbReference type="STRING" id="34506.A0A090LLK8"/>
<dbReference type="GO" id="GO:0009986">
    <property type="term" value="C:cell surface"/>
    <property type="evidence" value="ECO:0007669"/>
    <property type="project" value="InterPro"/>
</dbReference>
<keyword evidence="4 5" id="KW-0732">Signal</keyword>
<evidence type="ECO:0000256" key="2">
    <source>
        <dbReference type="ARBA" id="ARBA00010112"/>
    </source>
</evidence>
<evidence type="ECO:0000256" key="3">
    <source>
        <dbReference type="ARBA" id="ARBA00022525"/>
    </source>
</evidence>
<dbReference type="WormBase" id="SRAE_2000523000">
    <property type="protein sequence ID" value="SRP09535"/>
    <property type="gene ID" value="WBGene00265490"/>
</dbReference>
<organism evidence="6">
    <name type="scientific">Strongyloides ratti</name>
    <name type="common">Parasitic roundworm</name>
    <dbReference type="NCBI Taxonomy" id="34506"/>
    <lineage>
        <taxon>Eukaryota</taxon>
        <taxon>Metazoa</taxon>
        <taxon>Ecdysozoa</taxon>
        <taxon>Nematoda</taxon>
        <taxon>Chromadorea</taxon>
        <taxon>Rhabditida</taxon>
        <taxon>Tylenchina</taxon>
        <taxon>Panagrolaimomorpha</taxon>
        <taxon>Strongyloidoidea</taxon>
        <taxon>Strongyloididae</taxon>
        <taxon>Strongyloides</taxon>
    </lineage>
</organism>
<gene>
    <name evidence="6 8 9" type="ORF">SRAE_2000523000</name>
</gene>
<dbReference type="InterPro" id="IPR001534">
    <property type="entry name" value="Transthyretin-like"/>
</dbReference>
<dbReference type="PANTHER" id="PTHR21700">
    <property type="entry name" value="TRANSTHYRETIN-LIKE FAMILY PROTEIN-RELATED"/>
    <property type="match status" value="1"/>
</dbReference>